<sequence length="326" mass="36084">YAAVQIGYGEIKEKKVTKPIKKHFDKAKVKPRRHLAEYRIEKEEDKQQPGTKLACSIFEAGELATVTSVSKGKGFQGVVKRWGFAGGPGGHGSRFHRSPGSIGMAATPSRVLKGMKMAGRMGGEQVTVKNLEIVKVDENQNLILVKGAVPGGKGALLMINTDGKTAKNPIKLYEAKEEKPAEEKKAKKEKAAKGTEEQAVEQDKKEAAQTEEKPKEGKQETKEQKQKEEGAKEQKAETAKKEEPKQEAKDEEVEAKTDQKQDEKKEEKVEQKAAPPKEDNKADKEKASEKEPKVEKAQEAKADNTKAEDKKTEKEDKKPEEKGDNK</sequence>
<organism evidence="7">
    <name type="scientific">marine sediment metagenome</name>
    <dbReference type="NCBI Taxonomy" id="412755"/>
    <lineage>
        <taxon>unclassified sequences</taxon>
        <taxon>metagenomes</taxon>
        <taxon>ecological metagenomes</taxon>
    </lineage>
</organism>
<evidence type="ECO:0000256" key="3">
    <source>
        <dbReference type="ARBA" id="ARBA00022884"/>
    </source>
</evidence>
<dbReference type="InterPro" id="IPR019927">
    <property type="entry name" value="Ribosomal_uL3_bac/org-type"/>
</dbReference>
<dbReference type="GO" id="GO:0006412">
    <property type="term" value="P:translation"/>
    <property type="evidence" value="ECO:0007669"/>
    <property type="project" value="InterPro"/>
</dbReference>
<dbReference type="FunFam" id="2.40.30.10:FF:000004">
    <property type="entry name" value="50S ribosomal protein L3"/>
    <property type="match status" value="1"/>
</dbReference>
<feature type="region of interest" description="Disordered" evidence="6">
    <location>
        <begin position="172"/>
        <end position="326"/>
    </location>
</feature>
<feature type="non-terminal residue" evidence="7">
    <location>
        <position position="1"/>
    </location>
</feature>
<evidence type="ECO:0000256" key="5">
    <source>
        <dbReference type="ARBA" id="ARBA00023274"/>
    </source>
</evidence>
<evidence type="ECO:0008006" key="8">
    <source>
        <dbReference type="Google" id="ProtNLM"/>
    </source>
</evidence>
<accession>A0A0F9K6Q9</accession>
<name>A0A0F9K6Q9_9ZZZZ</name>
<protein>
    <recommendedName>
        <fullName evidence="8">50S ribosomal protein L3</fullName>
    </recommendedName>
</protein>
<gene>
    <name evidence="7" type="ORF">LCGC14_1441750</name>
</gene>
<evidence type="ECO:0000256" key="2">
    <source>
        <dbReference type="ARBA" id="ARBA00022730"/>
    </source>
</evidence>
<evidence type="ECO:0000256" key="1">
    <source>
        <dbReference type="ARBA" id="ARBA00006540"/>
    </source>
</evidence>
<keyword evidence="2" id="KW-0699">rRNA-binding</keyword>
<keyword evidence="3" id="KW-0694">RNA-binding</keyword>
<keyword evidence="5" id="KW-0687">Ribonucleoprotein</keyword>
<dbReference type="PANTHER" id="PTHR11229:SF16">
    <property type="entry name" value="LARGE RIBOSOMAL SUBUNIT PROTEIN UL3C"/>
    <property type="match status" value="1"/>
</dbReference>
<proteinExistence type="inferred from homology"/>
<reference evidence="7" key="1">
    <citation type="journal article" date="2015" name="Nature">
        <title>Complex archaea that bridge the gap between prokaryotes and eukaryotes.</title>
        <authorList>
            <person name="Spang A."/>
            <person name="Saw J.H."/>
            <person name="Jorgensen S.L."/>
            <person name="Zaremba-Niedzwiedzka K."/>
            <person name="Martijn J."/>
            <person name="Lind A.E."/>
            <person name="van Eijk R."/>
            <person name="Schleper C."/>
            <person name="Guy L."/>
            <person name="Ettema T.J."/>
        </authorList>
    </citation>
    <scope>NUCLEOTIDE SEQUENCE</scope>
</reference>
<evidence type="ECO:0000256" key="4">
    <source>
        <dbReference type="ARBA" id="ARBA00022980"/>
    </source>
</evidence>
<dbReference type="GO" id="GO:0022625">
    <property type="term" value="C:cytosolic large ribosomal subunit"/>
    <property type="evidence" value="ECO:0007669"/>
    <property type="project" value="TreeGrafter"/>
</dbReference>
<comment type="similarity">
    <text evidence="1">Belongs to the universal ribosomal protein uL3 family.</text>
</comment>
<evidence type="ECO:0000313" key="7">
    <source>
        <dbReference type="EMBL" id="KKM70331.1"/>
    </source>
</evidence>
<dbReference type="InterPro" id="IPR009000">
    <property type="entry name" value="Transl_B-barrel_sf"/>
</dbReference>
<dbReference type="PANTHER" id="PTHR11229">
    <property type="entry name" value="50S RIBOSOMAL PROTEIN L3"/>
    <property type="match status" value="1"/>
</dbReference>
<dbReference type="NCBIfam" id="TIGR03625">
    <property type="entry name" value="L3_bact"/>
    <property type="match status" value="1"/>
</dbReference>
<dbReference type="Pfam" id="PF00297">
    <property type="entry name" value="Ribosomal_L3"/>
    <property type="match status" value="1"/>
</dbReference>
<keyword evidence="4" id="KW-0689">Ribosomal protein</keyword>
<dbReference type="InterPro" id="IPR000597">
    <property type="entry name" value="Ribosomal_uL3"/>
</dbReference>
<feature type="compositionally biased region" description="Basic and acidic residues" evidence="6">
    <location>
        <begin position="173"/>
        <end position="326"/>
    </location>
</feature>
<dbReference type="GO" id="GO:0003735">
    <property type="term" value="F:structural constituent of ribosome"/>
    <property type="evidence" value="ECO:0007669"/>
    <property type="project" value="InterPro"/>
</dbReference>
<dbReference type="Gene3D" id="3.30.160.810">
    <property type="match status" value="1"/>
</dbReference>
<comment type="caution">
    <text evidence="7">The sequence shown here is derived from an EMBL/GenBank/DDBJ whole genome shotgun (WGS) entry which is preliminary data.</text>
</comment>
<evidence type="ECO:0000256" key="6">
    <source>
        <dbReference type="SAM" id="MobiDB-lite"/>
    </source>
</evidence>
<dbReference type="EMBL" id="LAZR01009837">
    <property type="protein sequence ID" value="KKM70331.1"/>
    <property type="molecule type" value="Genomic_DNA"/>
</dbReference>
<dbReference type="SUPFAM" id="SSF50447">
    <property type="entry name" value="Translation proteins"/>
    <property type="match status" value="1"/>
</dbReference>
<dbReference type="Gene3D" id="2.40.30.10">
    <property type="entry name" value="Translation factors"/>
    <property type="match status" value="1"/>
</dbReference>
<dbReference type="AlphaFoldDB" id="A0A0F9K6Q9"/>
<dbReference type="GO" id="GO:0019843">
    <property type="term" value="F:rRNA binding"/>
    <property type="evidence" value="ECO:0007669"/>
    <property type="project" value="UniProtKB-KW"/>
</dbReference>